<sequence length="349" mass="37667">MTFKIKSSPHISVQLQTGTVMQRVILCALPGLLAQIVCFGWGNLIQVILAISLAVGFEACILKLRNRPILISLKDYSAIVTGLLLGLALPPLAPWWLMAIGIAFAIVIVKHLYGGLGHNLFNPAMAAYVLLLVSFPVQMTSWVAPSNIALASPSLMETLQVIFELKALVVAQFSQGIDGVTMATPLDTFKTDLTMGLTSTEILAKPLFMNGVSQGWFYVNLAYLAGGIMMIKLKVIRWQISTAGIGSLAICSTLGFMFGPDTHPSPLIHLFSGATMIAAFFIATDPVTAATSNKGRLIFGAIIGILVYVIRTFGGYPDAFAFAVLLANLCAPFIDHYVRPKTYGHRINY</sequence>
<dbReference type="GO" id="GO:0055085">
    <property type="term" value="P:transmembrane transport"/>
    <property type="evidence" value="ECO:0007669"/>
    <property type="project" value="InterPro"/>
</dbReference>
<feature type="transmembrane region" description="Helical" evidence="10">
    <location>
        <begin position="125"/>
        <end position="144"/>
    </location>
</feature>
<evidence type="ECO:0000256" key="9">
    <source>
        <dbReference type="ARBA" id="ARBA00023136"/>
    </source>
</evidence>
<accession>A0A917NBP2</accession>
<dbReference type="Proteomes" id="UP000613743">
    <property type="component" value="Unassembled WGS sequence"/>
</dbReference>
<dbReference type="InterPro" id="IPR004338">
    <property type="entry name" value="NqrB/RnfD"/>
</dbReference>
<keyword evidence="12" id="KW-1185">Reference proteome</keyword>
<organism evidence="11 12">
    <name type="scientific">Shewanella gelidii</name>
    <dbReference type="NCBI Taxonomy" id="1642821"/>
    <lineage>
        <taxon>Bacteria</taxon>
        <taxon>Pseudomonadati</taxon>
        <taxon>Pseudomonadota</taxon>
        <taxon>Gammaproteobacteria</taxon>
        <taxon>Alteromonadales</taxon>
        <taxon>Shewanellaceae</taxon>
        <taxon>Shewanella</taxon>
    </lineage>
</organism>
<feature type="transmembrane region" description="Helical" evidence="10">
    <location>
        <begin position="69"/>
        <end position="89"/>
    </location>
</feature>
<keyword evidence="2 10" id="KW-0597">Phosphoprotein</keyword>
<dbReference type="GO" id="GO:0005886">
    <property type="term" value="C:plasma membrane"/>
    <property type="evidence" value="ECO:0007669"/>
    <property type="project" value="UniProtKB-SubCell"/>
</dbReference>
<evidence type="ECO:0000256" key="2">
    <source>
        <dbReference type="ARBA" id="ARBA00022553"/>
    </source>
</evidence>
<dbReference type="PANTHER" id="PTHR30578">
    <property type="entry name" value="ELECTRON TRANSPORT COMPLEX PROTEIN RNFD"/>
    <property type="match status" value="1"/>
</dbReference>
<feature type="transmembrane region" description="Helical" evidence="10">
    <location>
        <begin position="240"/>
        <end position="260"/>
    </location>
</feature>
<evidence type="ECO:0000313" key="12">
    <source>
        <dbReference type="Proteomes" id="UP000613743"/>
    </source>
</evidence>
<dbReference type="RefSeq" id="WP_188921055.1">
    <property type="nucleotide sequence ID" value="NZ_BMPZ01000006.1"/>
</dbReference>
<dbReference type="InterPro" id="IPR011303">
    <property type="entry name" value="RnfD_bac"/>
</dbReference>
<dbReference type="EC" id="7.-.-.-" evidence="10"/>
<keyword evidence="10" id="KW-0997">Cell inner membrane</keyword>
<name>A0A917NBP2_9GAMM</name>
<reference evidence="11" key="1">
    <citation type="journal article" date="2014" name="Int. J. Syst. Evol. Microbiol.">
        <title>Complete genome sequence of Corynebacterium casei LMG S-19264T (=DSM 44701T), isolated from a smear-ripened cheese.</title>
        <authorList>
            <consortium name="US DOE Joint Genome Institute (JGI-PGF)"/>
            <person name="Walter F."/>
            <person name="Albersmeier A."/>
            <person name="Kalinowski J."/>
            <person name="Ruckert C."/>
        </authorList>
    </citation>
    <scope>NUCLEOTIDE SEQUENCE</scope>
    <source>
        <strain evidence="11">JCM 30804</strain>
    </source>
</reference>
<dbReference type="HAMAP" id="MF_00462">
    <property type="entry name" value="RsxD_RnfD"/>
    <property type="match status" value="1"/>
</dbReference>
<dbReference type="AlphaFoldDB" id="A0A917NBP2"/>
<evidence type="ECO:0000313" key="11">
    <source>
        <dbReference type="EMBL" id="GGI85072.1"/>
    </source>
</evidence>
<evidence type="ECO:0000256" key="8">
    <source>
        <dbReference type="ARBA" id="ARBA00022989"/>
    </source>
</evidence>
<comment type="function">
    <text evidence="10">Part of a membrane-bound complex that couples electron transfer with translocation of ions across the membrane.</text>
</comment>
<feature type="transmembrane region" description="Helical" evidence="10">
    <location>
        <begin position="43"/>
        <end position="62"/>
    </location>
</feature>
<keyword evidence="4 10" id="KW-0288">FMN</keyword>
<dbReference type="EMBL" id="BMPZ01000006">
    <property type="protein sequence ID" value="GGI85072.1"/>
    <property type="molecule type" value="Genomic_DNA"/>
</dbReference>
<evidence type="ECO:0000256" key="4">
    <source>
        <dbReference type="ARBA" id="ARBA00022643"/>
    </source>
</evidence>
<feature type="modified residue" description="FMN phosphoryl threonine" evidence="10">
    <location>
        <position position="184"/>
    </location>
</feature>
<keyword evidence="5 10" id="KW-0812">Transmembrane</keyword>
<comment type="subcellular location">
    <subcellularLocation>
        <location evidence="10">Cell inner membrane</location>
        <topology evidence="10">Multi-pass membrane protein</topology>
    </subcellularLocation>
</comment>
<gene>
    <name evidence="10 11" type="primary">rnfD</name>
    <name evidence="11" type="ORF">GCM10009332_23020</name>
</gene>
<feature type="transmembrane region" description="Helical" evidence="10">
    <location>
        <begin position="266"/>
        <end position="283"/>
    </location>
</feature>
<dbReference type="NCBIfam" id="NF002011">
    <property type="entry name" value="PRK00816.1"/>
    <property type="match status" value="1"/>
</dbReference>
<keyword evidence="1 10" id="KW-0813">Transport</keyword>
<dbReference type="NCBIfam" id="TIGR01946">
    <property type="entry name" value="rnfD"/>
    <property type="match status" value="1"/>
</dbReference>
<dbReference type="GO" id="GO:0022900">
    <property type="term" value="P:electron transport chain"/>
    <property type="evidence" value="ECO:0007669"/>
    <property type="project" value="UniProtKB-UniRule"/>
</dbReference>
<keyword evidence="6 10" id="KW-1278">Translocase</keyword>
<feature type="transmembrane region" description="Helical" evidence="10">
    <location>
        <begin position="319"/>
        <end position="338"/>
    </location>
</feature>
<keyword evidence="7 10" id="KW-0249">Electron transport</keyword>
<keyword evidence="3 10" id="KW-0285">Flavoprotein</keyword>
<feature type="transmembrane region" description="Helical" evidence="10">
    <location>
        <begin position="295"/>
        <end position="313"/>
    </location>
</feature>
<comment type="caution">
    <text evidence="11">The sequence shown here is derived from an EMBL/GenBank/DDBJ whole genome shotgun (WGS) entry which is preliminary data.</text>
</comment>
<keyword evidence="8 10" id="KW-1133">Transmembrane helix</keyword>
<evidence type="ECO:0000256" key="3">
    <source>
        <dbReference type="ARBA" id="ARBA00022630"/>
    </source>
</evidence>
<feature type="transmembrane region" description="Helical" evidence="10">
    <location>
        <begin position="95"/>
        <end position="113"/>
    </location>
</feature>
<evidence type="ECO:0000256" key="1">
    <source>
        <dbReference type="ARBA" id="ARBA00022448"/>
    </source>
</evidence>
<comment type="similarity">
    <text evidence="10">Belongs to the NqrB/RnfD family.</text>
</comment>
<dbReference type="Pfam" id="PF03116">
    <property type="entry name" value="NQR2_RnfD_RnfE"/>
    <property type="match status" value="1"/>
</dbReference>
<evidence type="ECO:0000256" key="7">
    <source>
        <dbReference type="ARBA" id="ARBA00022982"/>
    </source>
</evidence>
<evidence type="ECO:0000256" key="10">
    <source>
        <dbReference type="HAMAP-Rule" id="MF_00462"/>
    </source>
</evidence>
<keyword evidence="9 10" id="KW-0472">Membrane</keyword>
<comment type="subunit">
    <text evidence="10">The complex is composed of six subunits: RnfA, RnfB, RnfC, RnfD, RnfE and RnfG.</text>
</comment>
<protein>
    <recommendedName>
        <fullName evidence="10">Ion-translocating oxidoreductase complex subunit D</fullName>
        <ecNumber evidence="10">7.-.-.-</ecNumber>
    </recommendedName>
    <alternativeName>
        <fullName evidence="10">Rnf electron transport complex subunit D</fullName>
    </alternativeName>
</protein>
<keyword evidence="10" id="KW-1003">Cell membrane</keyword>
<feature type="transmembrane region" description="Helical" evidence="10">
    <location>
        <begin position="215"/>
        <end position="233"/>
    </location>
</feature>
<comment type="cofactor">
    <cofactor evidence="10">
        <name>FMN</name>
        <dbReference type="ChEBI" id="CHEBI:58210"/>
    </cofactor>
</comment>
<evidence type="ECO:0000256" key="5">
    <source>
        <dbReference type="ARBA" id="ARBA00022692"/>
    </source>
</evidence>
<proteinExistence type="inferred from homology"/>
<dbReference type="PANTHER" id="PTHR30578:SF0">
    <property type="entry name" value="ION-TRANSLOCATING OXIDOREDUCTASE COMPLEX SUBUNIT D"/>
    <property type="match status" value="1"/>
</dbReference>
<evidence type="ECO:0000256" key="6">
    <source>
        <dbReference type="ARBA" id="ARBA00022967"/>
    </source>
</evidence>
<reference evidence="11" key="2">
    <citation type="submission" date="2020-09" db="EMBL/GenBank/DDBJ databases">
        <authorList>
            <person name="Sun Q."/>
            <person name="Ohkuma M."/>
        </authorList>
    </citation>
    <scope>NUCLEOTIDE SEQUENCE</scope>
    <source>
        <strain evidence="11">JCM 30804</strain>
    </source>
</reference>